<dbReference type="InterPro" id="IPR052103">
    <property type="entry name" value="Dual_spec_Phospatases"/>
</dbReference>
<evidence type="ECO:0000313" key="6">
    <source>
        <dbReference type="EMBL" id="CAH0556480.1"/>
    </source>
</evidence>
<dbReference type="CDD" id="cd14514">
    <property type="entry name" value="DUSP14-like"/>
    <property type="match status" value="1"/>
</dbReference>
<dbReference type="SUPFAM" id="SSF52799">
    <property type="entry name" value="(Phosphotyrosine protein) phosphatases II"/>
    <property type="match status" value="1"/>
</dbReference>
<protein>
    <recommendedName>
        <fullName evidence="8">Protein-tyrosine-phosphatase</fullName>
    </recommendedName>
</protein>
<dbReference type="GO" id="GO:0005737">
    <property type="term" value="C:cytoplasm"/>
    <property type="evidence" value="ECO:0007669"/>
    <property type="project" value="TreeGrafter"/>
</dbReference>
<evidence type="ECO:0000256" key="3">
    <source>
        <dbReference type="ARBA" id="ARBA00022912"/>
    </source>
</evidence>
<gene>
    <name evidence="6" type="ORF">MELIAE_LOCUS7410</name>
</gene>
<evidence type="ECO:0000256" key="1">
    <source>
        <dbReference type="ARBA" id="ARBA00008601"/>
    </source>
</evidence>
<dbReference type="OrthoDB" id="285418at2759"/>
<evidence type="ECO:0008006" key="8">
    <source>
        <dbReference type="Google" id="ProtNLM"/>
    </source>
</evidence>
<dbReference type="GO" id="GO:0004721">
    <property type="term" value="F:phosphoprotein phosphatase activity"/>
    <property type="evidence" value="ECO:0007669"/>
    <property type="project" value="UniProtKB-KW"/>
</dbReference>
<dbReference type="Pfam" id="PF00782">
    <property type="entry name" value="DSPc"/>
    <property type="match status" value="1"/>
</dbReference>
<dbReference type="PANTHER" id="PTHR45961">
    <property type="entry name" value="IP21249P"/>
    <property type="match status" value="1"/>
</dbReference>
<dbReference type="AlphaFoldDB" id="A0A9P0B609"/>
<evidence type="ECO:0000313" key="7">
    <source>
        <dbReference type="Proteomes" id="UP001154078"/>
    </source>
</evidence>
<organism evidence="6 7">
    <name type="scientific">Brassicogethes aeneus</name>
    <name type="common">Rape pollen beetle</name>
    <name type="synonym">Meligethes aeneus</name>
    <dbReference type="NCBI Taxonomy" id="1431903"/>
    <lineage>
        <taxon>Eukaryota</taxon>
        <taxon>Metazoa</taxon>
        <taxon>Ecdysozoa</taxon>
        <taxon>Arthropoda</taxon>
        <taxon>Hexapoda</taxon>
        <taxon>Insecta</taxon>
        <taxon>Pterygota</taxon>
        <taxon>Neoptera</taxon>
        <taxon>Endopterygota</taxon>
        <taxon>Coleoptera</taxon>
        <taxon>Polyphaga</taxon>
        <taxon>Cucujiformia</taxon>
        <taxon>Nitidulidae</taxon>
        <taxon>Meligethinae</taxon>
        <taxon>Brassicogethes</taxon>
    </lineage>
</organism>
<evidence type="ECO:0000259" key="4">
    <source>
        <dbReference type="PROSITE" id="PS50054"/>
    </source>
</evidence>
<dbReference type="Gene3D" id="3.90.190.10">
    <property type="entry name" value="Protein tyrosine phosphatase superfamily"/>
    <property type="match status" value="1"/>
</dbReference>
<accession>A0A9P0B609</accession>
<dbReference type="PANTHER" id="PTHR45961:SF6">
    <property type="entry name" value="IP21249P"/>
    <property type="match status" value="1"/>
</dbReference>
<feature type="domain" description="Tyrosine-protein phosphatase" evidence="4">
    <location>
        <begin position="42"/>
        <end position="184"/>
    </location>
</feature>
<dbReference type="InterPro" id="IPR000340">
    <property type="entry name" value="Dual-sp_phosphatase_cat-dom"/>
</dbReference>
<evidence type="ECO:0000259" key="5">
    <source>
        <dbReference type="PROSITE" id="PS50056"/>
    </source>
</evidence>
<dbReference type="PROSITE" id="PS50054">
    <property type="entry name" value="TYR_PHOSPHATASE_DUAL"/>
    <property type="match status" value="1"/>
</dbReference>
<dbReference type="PROSITE" id="PS50056">
    <property type="entry name" value="TYR_PHOSPHATASE_2"/>
    <property type="match status" value="1"/>
</dbReference>
<dbReference type="InterPro" id="IPR000387">
    <property type="entry name" value="Tyr_Pase_dom"/>
</dbReference>
<keyword evidence="3" id="KW-0904">Protein phosphatase</keyword>
<dbReference type="InterPro" id="IPR029021">
    <property type="entry name" value="Prot-tyrosine_phosphatase-like"/>
</dbReference>
<reference evidence="6" key="1">
    <citation type="submission" date="2021-12" db="EMBL/GenBank/DDBJ databases">
        <authorList>
            <person name="King R."/>
        </authorList>
    </citation>
    <scope>NUCLEOTIDE SEQUENCE</scope>
</reference>
<feature type="domain" description="Tyrosine specific protein phosphatases" evidence="5">
    <location>
        <begin position="104"/>
        <end position="163"/>
    </location>
</feature>
<keyword evidence="2" id="KW-0378">Hydrolase</keyword>
<sequence>MEQTLFDQTTTFNELFSNKVPETQINSSEFPLIIEENQLISNLSRLTENLILTSASAVNPVILRALNIKCIINIAPELPDPQYDADNIIYHKIPILDSGISRILPFFHEVADLINEVASSNGQTLVYCVAGVSRSASICISYLMKYHQLSLLEAYNYVKIKRPRIKPNCGFFKQLIEYEKQLYCCNTVVMVFNEFVKMSIPNVYDSEYRFINNLTKKRIIPRNKR</sequence>
<proteinExistence type="inferred from homology"/>
<dbReference type="Proteomes" id="UP001154078">
    <property type="component" value="Chromosome 5"/>
</dbReference>
<dbReference type="SMART" id="SM00195">
    <property type="entry name" value="DSPc"/>
    <property type="match status" value="1"/>
</dbReference>
<dbReference type="EMBL" id="OV121136">
    <property type="protein sequence ID" value="CAH0556480.1"/>
    <property type="molecule type" value="Genomic_DNA"/>
</dbReference>
<evidence type="ECO:0000256" key="2">
    <source>
        <dbReference type="ARBA" id="ARBA00022801"/>
    </source>
</evidence>
<comment type="similarity">
    <text evidence="1">Belongs to the protein-tyrosine phosphatase family. Non-receptor class dual specificity subfamily.</text>
</comment>
<name>A0A9P0B609_BRAAE</name>
<dbReference type="InterPro" id="IPR020422">
    <property type="entry name" value="TYR_PHOSPHATASE_DUAL_dom"/>
</dbReference>
<keyword evidence="7" id="KW-1185">Reference proteome</keyword>